<dbReference type="GO" id="GO:0006412">
    <property type="term" value="P:translation"/>
    <property type="evidence" value="ECO:0007669"/>
    <property type="project" value="InterPro"/>
</dbReference>
<evidence type="ECO:0000256" key="2">
    <source>
        <dbReference type="ARBA" id="ARBA00005677"/>
    </source>
</evidence>
<dbReference type="Pfam" id="PF05046">
    <property type="entry name" value="Img2"/>
    <property type="match status" value="1"/>
</dbReference>
<dbReference type="EMBL" id="OC318457">
    <property type="protein sequence ID" value="CAD7402088.1"/>
    <property type="molecule type" value="Genomic_DNA"/>
</dbReference>
<dbReference type="InterPro" id="IPR007740">
    <property type="entry name" value="Ribosomal_mL49"/>
</dbReference>
<sequence>MFGILRLFNTFTPEVVGKETGSWENMGVTDTLEVVVQVPLIAEKGIVRVDMTSGVVEMLGVNTPPPSLRRRGRSITGTLVEGGLEYINGQSVKRLNLQSANTSPTELDAGKNLNGFRRVAEDDETTFSSPYHTECVPYISPILQAVEGFLLVSFRETRMRYEEATLLDLGNMTLRQALKEHLVVSRKKGWIFVFEPQSAIVAAQFAEERLVGQVDWDSVGREDCIEIVDFSPSGVHVAASESTLAHATHHIIVHPIVVLGAQWDRQVLGDLICIDGNLKWRENTQLLDEPFPPNGVVCRLRAVLNTAGRLELGNSWPMLTLSVWLVRWTIGFTVYMAVACITQTRISRIGKVELEEVNPHLRGGRVENHLGKTVPSSPDRDSNLDLPVLSSRAQHDKRVSQLRHRGGLRIIFPNHILHSSVSNIFLREQLRITADIWKQSLALHPLDLPGLLQEIFVRHSSFKTSQPVKDITNCTQFEISRSPEEWKFVERLLPCKTVPIPLPKSEYPSGWKPPSGKNMSTNVGEIAGLLQRLNGLGRHSRAGRGDRESARTNPYFVRRSKNHMLSVYLYRGFRGHVRITQIVHIQGNIWALESDLKKYLLKSNNNITTQVHECDRDFALIERQKKNFTVFVPKHWIEVIASARPSKPFLVYDMQPEAFKDLNALEHSLRRITSSHWIKISADDPGTVYVKTQPQCIAALVSVFNPKETKRSSQYILTCEIQQHQDYQAYLGRGVVGANLDLQQGWVFLLINLLTESDYNQLATDVDVEAELRSIIWCHILSEFNTRYHPNHSPKSWSSGEAQLRRAFPYALPGGALSSVVSLDVCSHRQPLHQLTKEGLRRHLLWSLVAKRRKPSMAGIPPCSMMNSSIC</sequence>
<evidence type="ECO:0000256" key="1">
    <source>
        <dbReference type="ARBA" id="ARBA00004173"/>
    </source>
</evidence>
<keyword evidence="4" id="KW-0496">Mitochondrion</keyword>
<dbReference type="GO" id="GO:0005762">
    <property type="term" value="C:mitochondrial large ribosomal subunit"/>
    <property type="evidence" value="ECO:0007669"/>
    <property type="project" value="TreeGrafter"/>
</dbReference>
<evidence type="ECO:0000256" key="6">
    <source>
        <dbReference type="ARBA" id="ARBA00035191"/>
    </source>
</evidence>
<gene>
    <name evidence="8" type="ORF">TCEB3V08_LOCUS6306</name>
</gene>
<name>A0A7R9CV56_TIMCR</name>
<accession>A0A7R9CV56</accession>
<dbReference type="PANTHER" id="PTHR13477">
    <property type="entry name" value="MITOCHONDRIAL 39S RIBOSOMAL PROTEIN L49"/>
    <property type="match status" value="1"/>
</dbReference>
<organism evidence="8">
    <name type="scientific">Timema cristinae</name>
    <name type="common">Walking stick</name>
    <dbReference type="NCBI Taxonomy" id="61476"/>
    <lineage>
        <taxon>Eukaryota</taxon>
        <taxon>Metazoa</taxon>
        <taxon>Ecdysozoa</taxon>
        <taxon>Arthropoda</taxon>
        <taxon>Hexapoda</taxon>
        <taxon>Insecta</taxon>
        <taxon>Pterygota</taxon>
        <taxon>Neoptera</taxon>
        <taxon>Polyneoptera</taxon>
        <taxon>Phasmatodea</taxon>
        <taxon>Timematodea</taxon>
        <taxon>Timematoidea</taxon>
        <taxon>Timematidae</taxon>
        <taxon>Timema</taxon>
    </lineage>
</organism>
<dbReference type="PANTHER" id="PTHR13477:SF0">
    <property type="entry name" value="LARGE RIBOSOMAL SUBUNIT PROTEIN ML49"/>
    <property type="match status" value="1"/>
</dbReference>
<keyword evidence="5" id="KW-0687">Ribonucleoprotein</keyword>
<reference evidence="8" key="1">
    <citation type="submission" date="2020-11" db="EMBL/GenBank/DDBJ databases">
        <authorList>
            <person name="Tran Van P."/>
        </authorList>
    </citation>
    <scope>NUCLEOTIDE SEQUENCE</scope>
</reference>
<protein>
    <recommendedName>
        <fullName evidence="6">Large ribosomal subunit protein mL49</fullName>
    </recommendedName>
    <alternativeName>
        <fullName evidence="7">39S ribosomal protein L49, mitochondrial</fullName>
    </alternativeName>
</protein>
<comment type="similarity">
    <text evidence="2">Belongs to the mitochondrion-specific ribosomal protein mL49 family.</text>
</comment>
<evidence type="ECO:0000313" key="8">
    <source>
        <dbReference type="EMBL" id="CAD7402088.1"/>
    </source>
</evidence>
<evidence type="ECO:0000256" key="4">
    <source>
        <dbReference type="ARBA" id="ARBA00023128"/>
    </source>
</evidence>
<dbReference type="AlphaFoldDB" id="A0A7R9CV56"/>
<evidence type="ECO:0000256" key="5">
    <source>
        <dbReference type="ARBA" id="ARBA00023274"/>
    </source>
</evidence>
<dbReference type="GO" id="GO:0003735">
    <property type="term" value="F:structural constituent of ribosome"/>
    <property type="evidence" value="ECO:0007669"/>
    <property type="project" value="InterPro"/>
</dbReference>
<evidence type="ECO:0000256" key="7">
    <source>
        <dbReference type="ARBA" id="ARBA00035545"/>
    </source>
</evidence>
<dbReference type="Gene3D" id="3.30.780.10">
    <property type="entry name" value="SUI1-like domain"/>
    <property type="match status" value="1"/>
</dbReference>
<comment type="subcellular location">
    <subcellularLocation>
        <location evidence="1">Mitochondrion</location>
    </subcellularLocation>
</comment>
<keyword evidence="3" id="KW-0689">Ribosomal protein</keyword>
<evidence type="ECO:0000256" key="3">
    <source>
        <dbReference type="ARBA" id="ARBA00022980"/>
    </source>
</evidence>
<proteinExistence type="inferred from homology"/>